<evidence type="ECO:0000313" key="8">
    <source>
        <dbReference type="EMBL" id="SCY47825.1"/>
    </source>
</evidence>
<dbReference type="PANTHER" id="PTHR30294:SF46">
    <property type="entry name" value="ABC TRANSPORTER PERMEASE"/>
    <property type="match status" value="1"/>
</dbReference>
<evidence type="ECO:0000259" key="7">
    <source>
        <dbReference type="Pfam" id="PF12698"/>
    </source>
</evidence>
<organism evidence="8 9">
    <name type="scientific">Desulfoluna spongiiphila</name>
    <dbReference type="NCBI Taxonomy" id="419481"/>
    <lineage>
        <taxon>Bacteria</taxon>
        <taxon>Pseudomonadati</taxon>
        <taxon>Thermodesulfobacteriota</taxon>
        <taxon>Desulfobacteria</taxon>
        <taxon>Desulfobacterales</taxon>
        <taxon>Desulfolunaceae</taxon>
        <taxon>Desulfoluna</taxon>
    </lineage>
</organism>
<dbReference type="InterPro" id="IPR013525">
    <property type="entry name" value="ABC2_TM"/>
</dbReference>
<evidence type="ECO:0000256" key="1">
    <source>
        <dbReference type="ARBA" id="ARBA00004651"/>
    </source>
</evidence>
<keyword evidence="3 6" id="KW-0812">Transmembrane</keyword>
<proteinExistence type="predicted"/>
<dbReference type="Proteomes" id="UP000198870">
    <property type="component" value="Unassembled WGS sequence"/>
</dbReference>
<dbReference type="AlphaFoldDB" id="A0A1G5G8E3"/>
<dbReference type="GO" id="GO:0005886">
    <property type="term" value="C:plasma membrane"/>
    <property type="evidence" value="ECO:0007669"/>
    <property type="project" value="UniProtKB-SubCell"/>
</dbReference>
<gene>
    <name evidence="8" type="ORF">SAMN05216233_1104</name>
</gene>
<feature type="transmembrane region" description="Helical" evidence="6">
    <location>
        <begin position="236"/>
        <end position="258"/>
    </location>
</feature>
<evidence type="ECO:0000256" key="3">
    <source>
        <dbReference type="ARBA" id="ARBA00022692"/>
    </source>
</evidence>
<dbReference type="STRING" id="419481.SAMN05216233_1104"/>
<evidence type="ECO:0000256" key="4">
    <source>
        <dbReference type="ARBA" id="ARBA00022989"/>
    </source>
</evidence>
<protein>
    <submittedName>
        <fullName evidence="8">ABC-2 type transport system permease protein</fullName>
    </submittedName>
</protein>
<feature type="transmembrane region" description="Helical" evidence="6">
    <location>
        <begin position="354"/>
        <end position="377"/>
    </location>
</feature>
<dbReference type="Pfam" id="PF12698">
    <property type="entry name" value="ABC2_membrane_3"/>
    <property type="match status" value="1"/>
</dbReference>
<dbReference type="RefSeq" id="WP_092211288.1">
    <property type="nucleotide sequence ID" value="NZ_FMUX01000010.1"/>
</dbReference>
<dbReference type="GO" id="GO:0140359">
    <property type="term" value="F:ABC-type transporter activity"/>
    <property type="evidence" value="ECO:0007669"/>
    <property type="project" value="InterPro"/>
</dbReference>
<feature type="domain" description="ABC-2 type transporter transmembrane" evidence="7">
    <location>
        <begin position="24"/>
        <end position="373"/>
    </location>
</feature>
<evidence type="ECO:0000256" key="6">
    <source>
        <dbReference type="SAM" id="Phobius"/>
    </source>
</evidence>
<dbReference type="Gene3D" id="3.40.1710.10">
    <property type="entry name" value="abc type-2 transporter like domain"/>
    <property type="match status" value="1"/>
</dbReference>
<evidence type="ECO:0000256" key="5">
    <source>
        <dbReference type="ARBA" id="ARBA00023136"/>
    </source>
</evidence>
<dbReference type="EMBL" id="FMUX01000010">
    <property type="protein sequence ID" value="SCY47825.1"/>
    <property type="molecule type" value="Genomic_DNA"/>
</dbReference>
<sequence>MNWFRLIADELSLTLRDSSTRLLLLGSVALYAFFYPYPYSPEVQTHVPVAVVDLDHSSLSRQLIRMAGAGDRVRVARRTATLAEAKALCSAGEVQGILLVPEGFQGKVLKGEKAEVGVWSEALSFFTYRQVATGLLTASKTLSAGIEIKRLRAAGLGGEAAFAAMDPLPLQIVQLFNPAGGYGTYVVPLVFALILQQTLLMGVGMVAGARSEAGDSAWFSAGPGLFGAVSMVSAKLAAYLLLYSIHALAYFGVLHRFYDFVERGAVFEMALMMALFLAAVILFALTLSVLFPHRETSLFVLIGTSMPAIFLSGISWPVEALPAWLRAASLVIPSTAGIDGFLRVSTMGAGLGDVAGDVTILLGLTLVYFITATWVFYKKGRE</sequence>
<accession>A0A1G5G8E3</accession>
<evidence type="ECO:0000313" key="9">
    <source>
        <dbReference type="Proteomes" id="UP000198870"/>
    </source>
</evidence>
<feature type="transmembrane region" description="Helical" evidence="6">
    <location>
        <begin position="270"/>
        <end position="291"/>
    </location>
</feature>
<dbReference type="PANTHER" id="PTHR30294">
    <property type="entry name" value="MEMBRANE COMPONENT OF ABC TRANSPORTER YHHJ-RELATED"/>
    <property type="match status" value="1"/>
</dbReference>
<dbReference type="OrthoDB" id="9811522at2"/>
<evidence type="ECO:0000256" key="2">
    <source>
        <dbReference type="ARBA" id="ARBA00022475"/>
    </source>
</evidence>
<comment type="subcellular location">
    <subcellularLocation>
        <location evidence="1">Cell membrane</location>
        <topology evidence="1">Multi-pass membrane protein</topology>
    </subcellularLocation>
</comment>
<name>A0A1G5G8E3_9BACT</name>
<keyword evidence="9" id="KW-1185">Reference proteome</keyword>
<keyword evidence="2" id="KW-1003">Cell membrane</keyword>
<keyword evidence="5 6" id="KW-0472">Membrane</keyword>
<reference evidence="8 9" key="1">
    <citation type="submission" date="2016-10" db="EMBL/GenBank/DDBJ databases">
        <authorList>
            <person name="de Groot N.N."/>
        </authorList>
    </citation>
    <scope>NUCLEOTIDE SEQUENCE [LARGE SCALE GENOMIC DNA]</scope>
    <source>
        <strain evidence="8 9">AA1</strain>
    </source>
</reference>
<keyword evidence="4 6" id="KW-1133">Transmembrane helix</keyword>
<feature type="transmembrane region" description="Helical" evidence="6">
    <location>
        <begin position="298"/>
        <end position="318"/>
    </location>
</feature>
<dbReference type="InterPro" id="IPR051449">
    <property type="entry name" value="ABC-2_transporter_component"/>
</dbReference>